<evidence type="ECO:0000256" key="8">
    <source>
        <dbReference type="SAM" id="MobiDB-lite"/>
    </source>
</evidence>
<dbReference type="EMBL" id="JBBWWR010000019">
    <property type="protein sequence ID" value="KAK8942315.1"/>
    <property type="molecule type" value="Genomic_DNA"/>
</dbReference>
<evidence type="ECO:0000256" key="4">
    <source>
        <dbReference type="ARBA" id="ARBA00022771"/>
    </source>
</evidence>
<dbReference type="Proteomes" id="UP001412067">
    <property type="component" value="Unassembled WGS sequence"/>
</dbReference>
<evidence type="ECO:0000256" key="7">
    <source>
        <dbReference type="PROSITE-ProRule" id="PRU01145"/>
    </source>
</evidence>
<dbReference type="PANTHER" id="PTHR13100:SF10">
    <property type="entry name" value="CELL GROWTH-REGULATING NUCLEOLAR PROTEIN"/>
    <property type="match status" value="1"/>
</dbReference>
<feature type="compositionally biased region" description="Basic and acidic residues" evidence="8">
    <location>
        <begin position="54"/>
        <end position="64"/>
    </location>
</feature>
<keyword evidence="3" id="KW-0677">Repeat</keyword>
<dbReference type="Gene3D" id="3.30.1490.490">
    <property type="match status" value="1"/>
</dbReference>
<evidence type="ECO:0000313" key="11">
    <source>
        <dbReference type="EMBL" id="KAK8942315.1"/>
    </source>
</evidence>
<evidence type="ECO:0000313" key="12">
    <source>
        <dbReference type="Proteomes" id="UP001412067"/>
    </source>
</evidence>
<dbReference type="InterPro" id="IPR039999">
    <property type="entry name" value="LYAR"/>
</dbReference>
<feature type="region of interest" description="Disordered" evidence="8">
    <location>
        <begin position="54"/>
        <end position="80"/>
    </location>
</feature>
<dbReference type="Gene3D" id="3.30.160.60">
    <property type="entry name" value="Classic Zinc Finger"/>
    <property type="match status" value="1"/>
</dbReference>
<gene>
    <name evidence="11" type="ORF">KSP40_PGU013932</name>
</gene>
<keyword evidence="12" id="KW-1185">Reference proteome</keyword>
<keyword evidence="5" id="KW-0862">Zinc</keyword>
<dbReference type="SUPFAM" id="SSF57667">
    <property type="entry name" value="beta-beta-alpha zinc fingers"/>
    <property type="match status" value="3"/>
</dbReference>
<dbReference type="InterPro" id="IPR014898">
    <property type="entry name" value="Znf_C2H2_LYAR"/>
</dbReference>
<evidence type="ECO:0008006" key="13">
    <source>
        <dbReference type="Google" id="ProtNLM"/>
    </source>
</evidence>
<dbReference type="InterPro" id="IPR036236">
    <property type="entry name" value="Znf_C2H2_sf"/>
</dbReference>
<feature type="region of interest" description="Disordered" evidence="8">
    <location>
        <begin position="131"/>
        <end position="187"/>
    </location>
</feature>
<organism evidence="11 12">
    <name type="scientific">Platanthera guangdongensis</name>
    <dbReference type="NCBI Taxonomy" id="2320717"/>
    <lineage>
        <taxon>Eukaryota</taxon>
        <taxon>Viridiplantae</taxon>
        <taxon>Streptophyta</taxon>
        <taxon>Embryophyta</taxon>
        <taxon>Tracheophyta</taxon>
        <taxon>Spermatophyta</taxon>
        <taxon>Magnoliopsida</taxon>
        <taxon>Liliopsida</taxon>
        <taxon>Asparagales</taxon>
        <taxon>Orchidaceae</taxon>
        <taxon>Orchidoideae</taxon>
        <taxon>Orchideae</taxon>
        <taxon>Orchidinae</taxon>
        <taxon>Platanthera</taxon>
    </lineage>
</organism>
<evidence type="ECO:0000259" key="9">
    <source>
        <dbReference type="Pfam" id="PF08790"/>
    </source>
</evidence>
<accession>A0ABR2LKE8</accession>
<evidence type="ECO:0000256" key="6">
    <source>
        <dbReference type="ARBA" id="ARBA00023242"/>
    </source>
</evidence>
<keyword evidence="4 7" id="KW-0863">Zinc-finger</keyword>
<evidence type="ECO:0000256" key="2">
    <source>
        <dbReference type="ARBA" id="ARBA00022723"/>
    </source>
</evidence>
<protein>
    <recommendedName>
        <fullName evidence="13">Cell growth-regulating nucleolar protein</fullName>
    </recommendedName>
</protein>
<dbReference type="Pfam" id="PF08790">
    <property type="entry name" value="zf-LYAR"/>
    <property type="match status" value="1"/>
</dbReference>
<feature type="domain" description="Zinc finger C2H2 LYAR-type" evidence="9">
    <location>
        <begin position="30"/>
        <end position="57"/>
    </location>
</feature>
<evidence type="ECO:0000259" key="10">
    <source>
        <dbReference type="Pfam" id="PF25879"/>
    </source>
</evidence>
<evidence type="ECO:0000256" key="3">
    <source>
        <dbReference type="ARBA" id="ARBA00022737"/>
    </source>
</evidence>
<dbReference type="InterPro" id="IPR058719">
    <property type="entry name" value="WHD_LYAR"/>
</dbReference>
<reference evidence="11 12" key="1">
    <citation type="journal article" date="2022" name="Nat. Plants">
        <title>Genomes of leafy and leafless Platanthera orchids illuminate the evolution of mycoheterotrophy.</title>
        <authorList>
            <person name="Li M.H."/>
            <person name="Liu K.W."/>
            <person name="Li Z."/>
            <person name="Lu H.C."/>
            <person name="Ye Q.L."/>
            <person name="Zhang D."/>
            <person name="Wang J.Y."/>
            <person name="Li Y.F."/>
            <person name="Zhong Z.M."/>
            <person name="Liu X."/>
            <person name="Yu X."/>
            <person name="Liu D.K."/>
            <person name="Tu X.D."/>
            <person name="Liu B."/>
            <person name="Hao Y."/>
            <person name="Liao X.Y."/>
            <person name="Jiang Y.T."/>
            <person name="Sun W.H."/>
            <person name="Chen J."/>
            <person name="Chen Y.Q."/>
            <person name="Ai Y."/>
            <person name="Zhai J.W."/>
            <person name="Wu S.S."/>
            <person name="Zhou Z."/>
            <person name="Hsiao Y.Y."/>
            <person name="Wu W.L."/>
            <person name="Chen Y.Y."/>
            <person name="Lin Y.F."/>
            <person name="Hsu J.L."/>
            <person name="Li C.Y."/>
            <person name="Wang Z.W."/>
            <person name="Zhao X."/>
            <person name="Zhong W.Y."/>
            <person name="Ma X.K."/>
            <person name="Ma L."/>
            <person name="Huang J."/>
            <person name="Chen G.Z."/>
            <person name="Huang M.Z."/>
            <person name="Huang L."/>
            <person name="Peng D.H."/>
            <person name="Luo Y.B."/>
            <person name="Zou S.Q."/>
            <person name="Chen S.P."/>
            <person name="Lan S."/>
            <person name="Tsai W.C."/>
            <person name="Van de Peer Y."/>
            <person name="Liu Z.J."/>
        </authorList>
    </citation>
    <scope>NUCLEOTIDE SEQUENCE [LARGE SCALE GENOMIC DNA]</scope>
    <source>
        <strain evidence="11">Lor288</strain>
    </source>
</reference>
<evidence type="ECO:0000256" key="1">
    <source>
        <dbReference type="ARBA" id="ARBA00004123"/>
    </source>
</evidence>
<comment type="subcellular location">
    <subcellularLocation>
        <location evidence="1">Nucleus</location>
    </subcellularLocation>
</comment>
<name>A0ABR2LKE8_9ASPA</name>
<keyword evidence="2" id="KW-0479">Metal-binding</keyword>
<dbReference type="PANTHER" id="PTHR13100">
    <property type="entry name" value="CELL GROWTH-REGULATING NUCLEOLAR PROTEIN LYAR"/>
    <property type="match status" value="1"/>
</dbReference>
<feature type="compositionally biased region" description="Basic and acidic residues" evidence="8">
    <location>
        <begin position="163"/>
        <end position="187"/>
    </location>
</feature>
<sequence length="319" mass="35881">MVWFQCEVCGENLKKPKLPNHFRICSAHKLSCIDCGDLFSKESVQSHTQCMTEAEKYGPKDHGKPSLKSSSKPEKPKKNADVDINIGLSSYPPWFCSLCYTTTTSRQTLLFHGDGKKHRAKAKAFLTFQKQSNHAEEAEDNDKVNGVATPKFEPVKTTSSNVDEPKENDLSDHGAEQSSEQKIDKKRKVDVVESRPIISNEIKNVCYLNSWEFIHVGEEKGRSKRCKNEEKILNSECAVDGAALKNKIKWKKLIISALKLKPDGAMKIKKLKKLVINELKISGIDGDEVQLCDALMEKINSSSKFAMDSKYICLKIKKS</sequence>
<dbReference type="PROSITE" id="PS51804">
    <property type="entry name" value="ZF_C2HC_LYAR"/>
    <property type="match status" value="2"/>
</dbReference>
<dbReference type="Pfam" id="PF25879">
    <property type="entry name" value="WHD_LYAR"/>
    <property type="match status" value="1"/>
</dbReference>
<evidence type="ECO:0000256" key="5">
    <source>
        <dbReference type="ARBA" id="ARBA00022833"/>
    </source>
</evidence>
<feature type="compositionally biased region" description="Basic and acidic residues" evidence="8">
    <location>
        <begin position="71"/>
        <end position="80"/>
    </location>
</feature>
<comment type="caution">
    <text evidence="11">The sequence shown here is derived from an EMBL/GenBank/DDBJ whole genome shotgun (WGS) entry which is preliminary data.</text>
</comment>
<keyword evidence="6" id="KW-0539">Nucleus</keyword>
<proteinExistence type="predicted"/>
<feature type="domain" description="Cell growth-regulating nucleolar protein-like winged helix" evidence="10">
    <location>
        <begin position="245"/>
        <end position="315"/>
    </location>
</feature>